<evidence type="ECO:0000256" key="1">
    <source>
        <dbReference type="SAM" id="Phobius"/>
    </source>
</evidence>
<sequence>MTLPLPLSLTLRLLGVVLLGSMAFYAINESSHWLLMVSLSCLATLAVMRRANLLLYWPIGLLAVMTAMFGGYWWQWFSNPVGVDSDSARTLFVILTVLFLVVAALRVVWHRDVVVLPHATRSLTVAIMAALPIVLIYLVTMRWGDEPGRLISAHLGGGDHGAHNEIVHRLLKASENVFYEKPLQLYAYPQAIHFMIANLIAFTQSTSTLPLLAQEYVMGAWVEWVQFAAFCQLSIVVFMKGARGSGLRRALFLPPLMFVFASMDSFVMHLLWSGFTTSLGITWILLAFLAVSDRMHFKDSLRQSWSGFVALGFFAYASWFVYQPYAVIFVAIAGLLLIRLISTPKELSRLLSPVSVVLERPMVLLLAVACGIFIVLIGLLGSESPAVVSLLLDGDSYKPYFYTVLLWAFLSIAGHWLLTRTDDVPGIDVVQLKFLLVHLGLVLGVILTAMWAGDFGLLNQPYYTQKMLWVLLFVSLPVALSVGCTWLEKVEHRWPAEKRRGFVAILAVTLLLTPLVQGREPVNATRKYNVDWFAKGMMLDVPDEEYRAVAFSWADQLGSHVSNLALRATSNLVMPINVALSNNTYLACRFINENDATVVYTSTHGYSALVNSGCNANAIYIEEDRIMEKLKPSFPSLTVGNERFVTDGAIGAGHILRGFLPMEDWGVWAGGYQSVFGVRTREATPNAVLRVKFETHMVYGRGIGVTLRVNGEVSNTFSMPRSGELIVDVALGDTEARQQFEVSIECERTDEQVLKDDTLDGPIPCVGLKSFVLTNGPS</sequence>
<keyword evidence="1" id="KW-0472">Membrane</keyword>
<feature type="transmembrane region" description="Helical" evidence="1">
    <location>
        <begin position="400"/>
        <end position="418"/>
    </location>
</feature>
<proteinExistence type="predicted"/>
<organism evidence="2">
    <name type="scientific">freshwater metagenome</name>
    <dbReference type="NCBI Taxonomy" id="449393"/>
    <lineage>
        <taxon>unclassified sequences</taxon>
        <taxon>metagenomes</taxon>
        <taxon>ecological metagenomes</taxon>
    </lineage>
</organism>
<reference evidence="2" key="1">
    <citation type="submission" date="2020-05" db="EMBL/GenBank/DDBJ databases">
        <authorList>
            <person name="Chiriac C."/>
            <person name="Salcher M."/>
            <person name="Ghai R."/>
            <person name="Kavagutti S V."/>
        </authorList>
    </citation>
    <scope>NUCLEOTIDE SEQUENCE</scope>
</reference>
<gene>
    <name evidence="2" type="ORF">UFOPK2169_00153</name>
</gene>
<feature type="transmembrane region" description="Helical" evidence="1">
    <location>
        <begin position="216"/>
        <end position="238"/>
    </location>
</feature>
<evidence type="ECO:0000313" key="2">
    <source>
        <dbReference type="EMBL" id="CAB4641858.1"/>
    </source>
</evidence>
<feature type="transmembrane region" description="Helical" evidence="1">
    <location>
        <begin position="55"/>
        <end position="76"/>
    </location>
</feature>
<feature type="transmembrane region" description="Helical" evidence="1">
    <location>
        <begin position="33"/>
        <end position="48"/>
    </location>
</feature>
<feature type="transmembrane region" description="Helical" evidence="1">
    <location>
        <begin position="430"/>
        <end position="452"/>
    </location>
</feature>
<feature type="transmembrane region" description="Helical" evidence="1">
    <location>
        <begin position="274"/>
        <end position="291"/>
    </location>
</feature>
<feature type="transmembrane region" description="Helical" evidence="1">
    <location>
        <begin position="362"/>
        <end position="380"/>
    </location>
</feature>
<feature type="transmembrane region" description="Helical" evidence="1">
    <location>
        <begin position="121"/>
        <end position="140"/>
    </location>
</feature>
<dbReference type="AlphaFoldDB" id="A0A6J6JZB8"/>
<feature type="transmembrane region" description="Helical" evidence="1">
    <location>
        <begin position="325"/>
        <end position="341"/>
    </location>
</feature>
<feature type="transmembrane region" description="Helical" evidence="1">
    <location>
        <begin position="499"/>
        <end position="516"/>
    </location>
</feature>
<feature type="transmembrane region" description="Helical" evidence="1">
    <location>
        <begin position="88"/>
        <end position="109"/>
    </location>
</feature>
<feature type="transmembrane region" description="Helical" evidence="1">
    <location>
        <begin position="9"/>
        <end position="27"/>
    </location>
</feature>
<feature type="transmembrane region" description="Helical" evidence="1">
    <location>
        <begin position="303"/>
        <end position="319"/>
    </location>
</feature>
<feature type="transmembrane region" description="Helical" evidence="1">
    <location>
        <begin position="467"/>
        <end position="487"/>
    </location>
</feature>
<keyword evidence="1" id="KW-0812">Transmembrane</keyword>
<protein>
    <submittedName>
        <fullName evidence="2">Unannotated protein</fullName>
    </submittedName>
</protein>
<name>A0A6J6JZB8_9ZZZZ</name>
<keyword evidence="1" id="KW-1133">Transmembrane helix</keyword>
<accession>A0A6J6JZB8</accession>
<dbReference type="EMBL" id="CAEZWE010000003">
    <property type="protein sequence ID" value="CAB4641858.1"/>
    <property type="molecule type" value="Genomic_DNA"/>
</dbReference>